<comment type="caution">
    <text evidence="1">The sequence shown here is derived from an EMBL/GenBank/DDBJ whole genome shotgun (WGS) entry which is preliminary data.</text>
</comment>
<accession>A0ABQ9B6R7</accession>
<reference evidence="1" key="1">
    <citation type="submission" date="2022-10" db="EMBL/GenBank/DDBJ databases">
        <authorList>
            <person name="Hyden B.L."/>
            <person name="Feng K."/>
            <person name="Yates T."/>
            <person name="Jawdy S."/>
            <person name="Smart L.B."/>
            <person name="Muchero W."/>
        </authorList>
    </citation>
    <scope>NUCLEOTIDE SEQUENCE</scope>
    <source>
        <tissue evidence="1">Shoot tip</tissue>
    </source>
</reference>
<keyword evidence="2" id="KW-1185">Reference proteome</keyword>
<protein>
    <submittedName>
        <fullName evidence="1">Uncharacterized protein</fullName>
    </submittedName>
</protein>
<evidence type="ECO:0000313" key="1">
    <source>
        <dbReference type="EMBL" id="KAJ6372027.1"/>
    </source>
</evidence>
<reference evidence="1" key="2">
    <citation type="journal article" date="2023" name="Int. J. Mol. Sci.">
        <title>De Novo Assembly and Annotation of 11 Diverse Shrub Willow (Salix) Genomes Reveals Novel Gene Organization in Sex-Linked Regions.</title>
        <authorList>
            <person name="Hyden B."/>
            <person name="Feng K."/>
            <person name="Yates T.B."/>
            <person name="Jawdy S."/>
            <person name="Cereghino C."/>
            <person name="Smart L.B."/>
            <person name="Muchero W."/>
        </authorList>
    </citation>
    <scope>NUCLEOTIDE SEQUENCE</scope>
    <source>
        <tissue evidence="1">Shoot tip</tissue>
    </source>
</reference>
<gene>
    <name evidence="1" type="ORF">OIU77_002366</name>
</gene>
<dbReference type="EMBL" id="JAPFFI010000013">
    <property type="protein sequence ID" value="KAJ6372027.1"/>
    <property type="molecule type" value="Genomic_DNA"/>
</dbReference>
<organism evidence="1 2">
    <name type="scientific">Salix suchowensis</name>
    <dbReference type="NCBI Taxonomy" id="1278906"/>
    <lineage>
        <taxon>Eukaryota</taxon>
        <taxon>Viridiplantae</taxon>
        <taxon>Streptophyta</taxon>
        <taxon>Embryophyta</taxon>
        <taxon>Tracheophyta</taxon>
        <taxon>Spermatophyta</taxon>
        <taxon>Magnoliopsida</taxon>
        <taxon>eudicotyledons</taxon>
        <taxon>Gunneridae</taxon>
        <taxon>Pentapetalae</taxon>
        <taxon>rosids</taxon>
        <taxon>fabids</taxon>
        <taxon>Malpighiales</taxon>
        <taxon>Salicaceae</taxon>
        <taxon>Saliceae</taxon>
        <taxon>Salix</taxon>
    </lineage>
</organism>
<evidence type="ECO:0000313" key="2">
    <source>
        <dbReference type="Proteomes" id="UP001141253"/>
    </source>
</evidence>
<sequence>MLIYYCLKAIEQAGDFSFYTLDVFIPANYGLKANCLVEFSVLFGVEEISSYLVHGSLKNISIIFGTLQFGQGILRCSWNTKCGCCNDWLIDTSSVGEFLIGMTA</sequence>
<name>A0ABQ9B6R7_9ROSI</name>
<proteinExistence type="predicted"/>
<dbReference type="Proteomes" id="UP001141253">
    <property type="component" value="Chromosome 17"/>
</dbReference>